<name>A0ABV4AVM0_9GAMM</name>
<evidence type="ECO:0000313" key="2">
    <source>
        <dbReference type="EMBL" id="MEY2184196.1"/>
    </source>
</evidence>
<accession>A0ABV4AVM0</accession>
<keyword evidence="3" id="KW-1185">Reference proteome</keyword>
<organism evidence="2 3">
    <name type="scientific">Rhodanobacter humi</name>
    <dbReference type="NCBI Taxonomy" id="1888173"/>
    <lineage>
        <taxon>Bacteria</taxon>
        <taxon>Pseudomonadati</taxon>
        <taxon>Pseudomonadota</taxon>
        <taxon>Gammaproteobacteria</taxon>
        <taxon>Lysobacterales</taxon>
        <taxon>Rhodanobacteraceae</taxon>
        <taxon>Rhodanobacter</taxon>
    </lineage>
</organism>
<evidence type="ECO:0000256" key="1">
    <source>
        <dbReference type="SAM" id="Phobius"/>
    </source>
</evidence>
<reference evidence="2 3" key="1">
    <citation type="submission" date="2024-07" db="EMBL/GenBank/DDBJ databases">
        <title>Molecular mechanisms and environmental adaptations of flagellar loss and biofilm growth of Rhodanobacter under environmental stress.</title>
        <authorList>
            <person name="Chen M."/>
        </authorList>
    </citation>
    <scope>NUCLEOTIDE SEQUENCE [LARGE SCALE GENOMIC DNA]</scope>
    <source>
        <strain evidence="2 3">RS22</strain>
    </source>
</reference>
<sequence>MATLKEAGQRLDILSAQISAQVRINSLGVLAVTWLFLSGGKDSPALLGKIPKGELLAIAEFALSALLLDMIQYCIAYFRIMRRRNAAIKADLNEMKYPDDWLRDIFFYAKQILAGASAIWLISACIIALVK</sequence>
<keyword evidence="1" id="KW-0472">Membrane</keyword>
<comment type="caution">
    <text evidence="2">The sequence shown here is derived from an EMBL/GenBank/DDBJ whole genome shotgun (WGS) entry which is preliminary data.</text>
</comment>
<evidence type="ECO:0008006" key="4">
    <source>
        <dbReference type="Google" id="ProtNLM"/>
    </source>
</evidence>
<keyword evidence="1" id="KW-0812">Transmembrane</keyword>
<feature type="transmembrane region" description="Helical" evidence="1">
    <location>
        <begin position="57"/>
        <end position="78"/>
    </location>
</feature>
<dbReference type="Proteomes" id="UP001562159">
    <property type="component" value="Unassembled WGS sequence"/>
</dbReference>
<dbReference type="EMBL" id="JBGBPY010000001">
    <property type="protein sequence ID" value="MEY2184196.1"/>
    <property type="molecule type" value="Genomic_DNA"/>
</dbReference>
<protein>
    <recommendedName>
        <fullName evidence="4">DUF202 domain-containing protein</fullName>
    </recommendedName>
</protein>
<feature type="transmembrane region" description="Helical" evidence="1">
    <location>
        <begin position="20"/>
        <end position="37"/>
    </location>
</feature>
<evidence type="ECO:0000313" key="3">
    <source>
        <dbReference type="Proteomes" id="UP001562159"/>
    </source>
</evidence>
<keyword evidence="1" id="KW-1133">Transmembrane helix</keyword>
<feature type="transmembrane region" description="Helical" evidence="1">
    <location>
        <begin position="112"/>
        <end position="130"/>
    </location>
</feature>
<gene>
    <name evidence="2" type="ORF">AB7878_17425</name>
</gene>
<proteinExistence type="predicted"/>